<keyword evidence="7" id="KW-1185">Reference proteome</keyword>
<gene>
    <name evidence="6" type="ORF">WG901_17505</name>
</gene>
<dbReference type="InterPro" id="IPR012292">
    <property type="entry name" value="Globin/Proto"/>
</dbReference>
<dbReference type="CDD" id="cd08916">
    <property type="entry name" value="TrHb3_P"/>
    <property type="match status" value="1"/>
</dbReference>
<protein>
    <submittedName>
        <fullName evidence="6">Group III truncated hemoglobin</fullName>
    </submittedName>
</protein>
<evidence type="ECO:0000256" key="5">
    <source>
        <dbReference type="SAM" id="MobiDB-lite"/>
    </source>
</evidence>
<proteinExistence type="predicted"/>
<dbReference type="RefSeq" id="WP_339588372.1">
    <property type="nucleotide sequence ID" value="NZ_JBBHJZ010000003.1"/>
</dbReference>
<dbReference type="Pfam" id="PF01152">
    <property type="entry name" value="Bac_globin"/>
    <property type="match status" value="1"/>
</dbReference>
<keyword evidence="3" id="KW-0479">Metal-binding</keyword>
<evidence type="ECO:0000256" key="3">
    <source>
        <dbReference type="ARBA" id="ARBA00022723"/>
    </source>
</evidence>
<organism evidence="6 7">
    <name type="scientific">Novosphingobium anseongense</name>
    <dbReference type="NCBI Taxonomy" id="3133436"/>
    <lineage>
        <taxon>Bacteria</taxon>
        <taxon>Pseudomonadati</taxon>
        <taxon>Pseudomonadota</taxon>
        <taxon>Alphaproteobacteria</taxon>
        <taxon>Sphingomonadales</taxon>
        <taxon>Sphingomonadaceae</taxon>
        <taxon>Novosphingobium</taxon>
    </lineage>
</organism>
<feature type="region of interest" description="Disordered" evidence="5">
    <location>
        <begin position="1"/>
        <end position="25"/>
    </location>
</feature>
<evidence type="ECO:0000256" key="4">
    <source>
        <dbReference type="ARBA" id="ARBA00023004"/>
    </source>
</evidence>
<keyword evidence="2" id="KW-0349">Heme</keyword>
<comment type="caution">
    <text evidence="6">The sequence shown here is derived from an EMBL/GenBank/DDBJ whole genome shotgun (WGS) entry which is preliminary data.</text>
</comment>
<evidence type="ECO:0000313" key="6">
    <source>
        <dbReference type="EMBL" id="MEJ5978453.1"/>
    </source>
</evidence>
<keyword evidence="1" id="KW-0813">Transport</keyword>
<accession>A0ABU8RZS3</accession>
<reference evidence="6 7" key="1">
    <citation type="submission" date="2024-03" db="EMBL/GenBank/DDBJ databases">
        <authorList>
            <person name="Jo J.-H."/>
        </authorList>
    </citation>
    <scope>NUCLEOTIDE SEQUENCE [LARGE SCALE GENOMIC DNA]</scope>
    <source>
        <strain evidence="6 7">PS1R-30</strain>
    </source>
</reference>
<keyword evidence="4" id="KW-0408">Iron</keyword>
<evidence type="ECO:0000256" key="2">
    <source>
        <dbReference type="ARBA" id="ARBA00022617"/>
    </source>
</evidence>
<dbReference type="Proteomes" id="UP001361239">
    <property type="component" value="Unassembled WGS sequence"/>
</dbReference>
<name>A0ABU8RZS3_9SPHN</name>
<dbReference type="EMBL" id="JBBHJZ010000003">
    <property type="protein sequence ID" value="MEJ5978453.1"/>
    <property type="molecule type" value="Genomic_DNA"/>
</dbReference>
<dbReference type="Gene3D" id="1.10.490.10">
    <property type="entry name" value="Globins"/>
    <property type="match status" value="1"/>
</dbReference>
<dbReference type="InterPro" id="IPR001486">
    <property type="entry name" value="Hemoglobin_trunc"/>
</dbReference>
<dbReference type="InterPro" id="IPR009050">
    <property type="entry name" value="Globin-like_sf"/>
</dbReference>
<dbReference type="SUPFAM" id="SSF46458">
    <property type="entry name" value="Globin-like"/>
    <property type="match status" value="1"/>
</dbReference>
<sequence>MARHSHHENPNPTPAEIQAHAAAARERKRAEAEAIGIDADYVSRLVDTFYDRIRADDLLGPIFAERIADWPPHLDRMKSFWRSVLHNSGEFSGNPMAKHLAMPELETHHFARWLDLFYATLRDLETHPAATRLVGTRARMIAESLLTGIAMRAHGMGAMKAGADLPEV</sequence>
<evidence type="ECO:0000313" key="7">
    <source>
        <dbReference type="Proteomes" id="UP001361239"/>
    </source>
</evidence>
<evidence type="ECO:0000256" key="1">
    <source>
        <dbReference type="ARBA" id="ARBA00022448"/>
    </source>
</evidence>